<feature type="region of interest" description="Disordered" evidence="1">
    <location>
        <begin position="1"/>
        <end position="39"/>
    </location>
</feature>
<evidence type="ECO:0000256" key="1">
    <source>
        <dbReference type="SAM" id="MobiDB-lite"/>
    </source>
</evidence>
<feature type="compositionally biased region" description="Basic and acidic residues" evidence="1">
    <location>
        <begin position="160"/>
        <end position="178"/>
    </location>
</feature>
<organism evidence="2 3">
    <name type="scientific">Columba livia</name>
    <name type="common">Rock dove</name>
    <dbReference type="NCBI Taxonomy" id="8932"/>
    <lineage>
        <taxon>Eukaryota</taxon>
        <taxon>Metazoa</taxon>
        <taxon>Chordata</taxon>
        <taxon>Craniata</taxon>
        <taxon>Vertebrata</taxon>
        <taxon>Euteleostomi</taxon>
        <taxon>Archelosauria</taxon>
        <taxon>Archosauria</taxon>
        <taxon>Dinosauria</taxon>
        <taxon>Saurischia</taxon>
        <taxon>Theropoda</taxon>
        <taxon>Coelurosauria</taxon>
        <taxon>Aves</taxon>
        <taxon>Neognathae</taxon>
        <taxon>Neoaves</taxon>
        <taxon>Columbimorphae</taxon>
        <taxon>Columbiformes</taxon>
        <taxon>Columbidae</taxon>
        <taxon>Columba</taxon>
    </lineage>
</organism>
<evidence type="ECO:0000313" key="3">
    <source>
        <dbReference type="Proteomes" id="UP000053872"/>
    </source>
</evidence>
<keyword evidence="3" id="KW-1185">Reference proteome</keyword>
<dbReference type="EMBL" id="AKCR02000076">
    <property type="protein sequence ID" value="PKK21657.1"/>
    <property type="molecule type" value="Genomic_DNA"/>
</dbReference>
<dbReference type="InParanoid" id="A0A2I0LW73"/>
<reference evidence="2 3" key="1">
    <citation type="journal article" date="2013" name="Science">
        <title>Genomic diversity and evolution of the head crest in the rock pigeon.</title>
        <authorList>
            <person name="Shapiro M.D."/>
            <person name="Kronenberg Z."/>
            <person name="Li C."/>
            <person name="Domyan E.T."/>
            <person name="Pan H."/>
            <person name="Campbell M."/>
            <person name="Tan H."/>
            <person name="Huff C.D."/>
            <person name="Hu H."/>
            <person name="Vickrey A.I."/>
            <person name="Nielsen S.C."/>
            <person name="Stringham S.A."/>
            <person name="Hu H."/>
            <person name="Willerslev E."/>
            <person name="Gilbert M.T."/>
            <person name="Yandell M."/>
            <person name="Zhang G."/>
            <person name="Wang J."/>
        </authorList>
    </citation>
    <scope>NUCLEOTIDE SEQUENCE [LARGE SCALE GENOMIC DNA]</scope>
    <source>
        <tissue evidence="2">Blood</tissue>
    </source>
</reference>
<feature type="compositionally biased region" description="Basic and acidic residues" evidence="1">
    <location>
        <begin position="193"/>
        <end position="203"/>
    </location>
</feature>
<proteinExistence type="predicted"/>
<sequence length="203" mass="21833">MYNTSNTGSARISTHLACETPSRPERSHKSHNSRPELTPDKCCSGAGGRVLCARRAKGPCDTRVPPLRQPRAPSEPRLRLPTAALLAHLGQRKSYQNRHVSMSTEGYNDKKIYSCKNVPGNLLNRGRTCCRRGCSEAVSSAREDTGHGVAAPAPIGSVGDARRARTVGRDPRAPERRRQSGPGTAATLGPAEHQGDRAHSAEV</sequence>
<protein>
    <submittedName>
        <fullName evidence="2">Putative LOC102098784</fullName>
    </submittedName>
</protein>
<comment type="caution">
    <text evidence="2">The sequence shown here is derived from an EMBL/GenBank/DDBJ whole genome shotgun (WGS) entry which is preliminary data.</text>
</comment>
<accession>A0A2I0LW73</accession>
<name>A0A2I0LW73_COLLI</name>
<dbReference type="Proteomes" id="UP000053872">
    <property type="component" value="Unassembled WGS sequence"/>
</dbReference>
<feature type="compositionally biased region" description="Polar residues" evidence="1">
    <location>
        <begin position="1"/>
        <end position="12"/>
    </location>
</feature>
<feature type="compositionally biased region" description="Basic and acidic residues" evidence="1">
    <location>
        <begin position="22"/>
        <end position="39"/>
    </location>
</feature>
<gene>
    <name evidence="2" type="ORF">A306_00010827</name>
</gene>
<dbReference type="AlphaFoldDB" id="A0A2I0LW73"/>
<feature type="region of interest" description="Disordered" evidence="1">
    <location>
        <begin position="141"/>
        <end position="203"/>
    </location>
</feature>
<evidence type="ECO:0000313" key="2">
    <source>
        <dbReference type="EMBL" id="PKK21657.1"/>
    </source>
</evidence>